<dbReference type="Proteomes" id="UP000615446">
    <property type="component" value="Unassembled WGS sequence"/>
</dbReference>
<feature type="compositionally biased region" description="Low complexity" evidence="2">
    <location>
        <begin position="25"/>
        <end position="46"/>
    </location>
</feature>
<sequence>MSEVENSLMALGAQTLFSEDTSSFNQQQQQYQEQNNMDNNSEENSSTCTLTEIPQSPQISSKESVISLPTTLDHSYNSSNLSQSSNSSNSSNISNSSNSSNSLTFEVPFNPISFLNTLHQKLKTSKPPVYSYSHDSVTGHFYCQVNFCERTYQNITARSKKQQAKEEAANIAMNDLSLRMPEITDLIRQELVKAHTTLQKANNSKGNNQTMKRPYYSRQSYQQQIIAPHPLELIPKSVQWYNRQVAHASSIGQVKRFCVLLLEFCQMHKLGHPTYTIRDDGSGHYLFDCTVYNRTFNPQLSFWKKSDAKDHVSQIAFSCLYEEFVEKERLEIQQSYGMPPISPPPPPPPPSNMPYPPIIYNVPDGNNYATSELIIIRNSFKYYLFY</sequence>
<feature type="compositionally biased region" description="Polar residues" evidence="2">
    <location>
        <begin position="47"/>
        <end position="63"/>
    </location>
</feature>
<dbReference type="Pfam" id="PF00035">
    <property type="entry name" value="dsrm"/>
    <property type="match status" value="1"/>
</dbReference>
<evidence type="ECO:0000313" key="4">
    <source>
        <dbReference type="EMBL" id="GES85490.1"/>
    </source>
</evidence>
<organism evidence="4 5">
    <name type="scientific">Rhizophagus clarus</name>
    <dbReference type="NCBI Taxonomy" id="94130"/>
    <lineage>
        <taxon>Eukaryota</taxon>
        <taxon>Fungi</taxon>
        <taxon>Fungi incertae sedis</taxon>
        <taxon>Mucoromycota</taxon>
        <taxon>Glomeromycotina</taxon>
        <taxon>Glomeromycetes</taxon>
        <taxon>Glomerales</taxon>
        <taxon>Glomeraceae</taxon>
        <taxon>Rhizophagus</taxon>
    </lineage>
</organism>
<evidence type="ECO:0000256" key="1">
    <source>
        <dbReference type="PROSITE-ProRule" id="PRU00266"/>
    </source>
</evidence>
<dbReference type="CDD" id="cd00048">
    <property type="entry name" value="DSRM_SF"/>
    <property type="match status" value="1"/>
</dbReference>
<dbReference type="SMART" id="SM00358">
    <property type="entry name" value="DSRM"/>
    <property type="match status" value="2"/>
</dbReference>
<evidence type="ECO:0000256" key="2">
    <source>
        <dbReference type="SAM" id="MobiDB-lite"/>
    </source>
</evidence>
<evidence type="ECO:0000259" key="3">
    <source>
        <dbReference type="PROSITE" id="PS50137"/>
    </source>
</evidence>
<dbReference type="AlphaFoldDB" id="A0A8H3QLL6"/>
<reference evidence="4" key="1">
    <citation type="submission" date="2019-10" db="EMBL/GenBank/DDBJ databases">
        <title>Conservation and host-specific expression of non-tandemly repeated heterogenous ribosome RNA gene in arbuscular mycorrhizal fungi.</title>
        <authorList>
            <person name="Maeda T."/>
            <person name="Kobayashi Y."/>
            <person name="Nakagawa T."/>
            <person name="Ezawa T."/>
            <person name="Yamaguchi K."/>
            <person name="Bino T."/>
            <person name="Nishimoto Y."/>
            <person name="Shigenobu S."/>
            <person name="Kawaguchi M."/>
        </authorList>
    </citation>
    <scope>NUCLEOTIDE SEQUENCE</scope>
    <source>
        <strain evidence="4">HR1</strain>
    </source>
</reference>
<feature type="domain" description="DRBM" evidence="3">
    <location>
        <begin position="110"/>
        <end position="178"/>
    </location>
</feature>
<proteinExistence type="predicted"/>
<dbReference type="InterPro" id="IPR014720">
    <property type="entry name" value="dsRBD_dom"/>
</dbReference>
<dbReference type="PROSITE" id="PS50137">
    <property type="entry name" value="DS_RBD"/>
    <property type="match status" value="1"/>
</dbReference>
<feature type="region of interest" description="Disordered" evidence="2">
    <location>
        <begin position="20"/>
        <end position="63"/>
    </location>
</feature>
<dbReference type="Gene3D" id="3.30.160.20">
    <property type="match status" value="2"/>
</dbReference>
<dbReference type="OrthoDB" id="2393491at2759"/>
<accession>A0A8H3QLL6</accession>
<dbReference type="EMBL" id="BLAL01000156">
    <property type="protein sequence ID" value="GES85490.1"/>
    <property type="molecule type" value="Genomic_DNA"/>
</dbReference>
<evidence type="ECO:0000313" key="5">
    <source>
        <dbReference type="Proteomes" id="UP000615446"/>
    </source>
</evidence>
<gene>
    <name evidence="4" type="ORF">RCL2_001259400</name>
</gene>
<protein>
    <recommendedName>
        <fullName evidence="3">DRBM domain-containing protein</fullName>
    </recommendedName>
</protein>
<comment type="caution">
    <text evidence="4">The sequence shown here is derived from an EMBL/GenBank/DDBJ whole genome shotgun (WGS) entry which is preliminary data.</text>
</comment>
<dbReference type="SUPFAM" id="SSF54768">
    <property type="entry name" value="dsRNA-binding domain-like"/>
    <property type="match status" value="2"/>
</dbReference>
<dbReference type="GO" id="GO:0003723">
    <property type="term" value="F:RNA binding"/>
    <property type="evidence" value="ECO:0007669"/>
    <property type="project" value="UniProtKB-UniRule"/>
</dbReference>
<keyword evidence="1" id="KW-0694">RNA-binding</keyword>
<feature type="region of interest" description="Disordered" evidence="2">
    <location>
        <begin position="77"/>
        <end position="100"/>
    </location>
</feature>
<name>A0A8H3QLL6_9GLOM</name>